<dbReference type="Gene3D" id="3.40.50.1240">
    <property type="entry name" value="Phosphoglycerate mutase-like"/>
    <property type="match status" value="1"/>
</dbReference>
<evidence type="ECO:0000313" key="3">
    <source>
        <dbReference type="Proteomes" id="UP001583186"/>
    </source>
</evidence>
<comment type="caution">
    <text evidence="2">The sequence shown here is derived from an EMBL/GenBank/DDBJ whole genome shotgun (WGS) entry which is preliminary data.</text>
</comment>
<reference evidence="2 3" key="1">
    <citation type="journal article" date="2024" name="IMA Fungus">
        <title>IMA Genome - F19 : A genome assembly and annotation guide to empower mycologists, including annotated draft genome sequences of Ceratocystis pirilliformis, Diaporthe australafricana, Fusarium ophioides, Paecilomyces lecythidis, and Sporothrix stenoceras.</title>
        <authorList>
            <person name="Aylward J."/>
            <person name="Wilson A.M."/>
            <person name="Visagie C.M."/>
            <person name="Spraker J."/>
            <person name="Barnes I."/>
            <person name="Buitendag C."/>
            <person name="Ceriani C."/>
            <person name="Del Mar Angel L."/>
            <person name="du Plessis D."/>
            <person name="Fuchs T."/>
            <person name="Gasser K."/>
            <person name="Kramer D."/>
            <person name="Li W."/>
            <person name="Munsamy K."/>
            <person name="Piso A."/>
            <person name="Price J.L."/>
            <person name="Sonnekus B."/>
            <person name="Thomas C."/>
            <person name="van der Nest A."/>
            <person name="van Dijk A."/>
            <person name="van Heerden A."/>
            <person name="van Vuuren N."/>
            <person name="Yilmaz N."/>
            <person name="Duong T.A."/>
            <person name="van der Merwe N.A."/>
            <person name="Wingfield M.J."/>
            <person name="Wingfield B.D."/>
        </authorList>
    </citation>
    <scope>NUCLEOTIDE SEQUENCE [LARGE SCALE GENOMIC DNA]</scope>
    <source>
        <strain evidence="2 3">CMW 5346</strain>
    </source>
</reference>
<organism evidence="2 3">
    <name type="scientific">Sporothrix stenoceras</name>
    <dbReference type="NCBI Taxonomy" id="5173"/>
    <lineage>
        <taxon>Eukaryota</taxon>
        <taxon>Fungi</taxon>
        <taxon>Dikarya</taxon>
        <taxon>Ascomycota</taxon>
        <taxon>Pezizomycotina</taxon>
        <taxon>Sordariomycetes</taxon>
        <taxon>Sordariomycetidae</taxon>
        <taxon>Ophiostomatales</taxon>
        <taxon>Ophiostomataceae</taxon>
        <taxon>Sporothrix</taxon>
    </lineage>
</organism>
<dbReference type="Pfam" id="PF00300">
    <property type="entry name" value="His_Phos_1"/>
    <property type="match status" value="1"/>
</dbReference>
<dbReference type="Proteomes" id="UP001583186">
    <property type="component" value="Unassembled WGS sequence"/>
</dbReference>
<gene>
    <name evidence="2" type="primary">TFC7_1</name>
    <name evidence="2" type="ORF">Sste5346_003858</name>
</gene>
<accession>A0ABR3ZD52</accession>
<dbReference type="PANTHER" id="PTHR16469">
    <property type="entry name" value="UBIQUITIN-ASSOCIATED AND SH3 DOMAIN-CONTAINING BA-RELATED"/>
    <property type="match status" value="1"/>
</dbReference>
<dbReference type="EMBL" id="JAWCUI010000017">
    <property type="protein sequence ID" value="KAL1898001.1"/>
    <property type="molecule type" value="Genomic_DNA"/>
</dbReference>
<dbReference type="InterPro" id="IPR029033">
    <property type="entry name" value="His_PPase_superfam"/>
</dbReference>
<dbReference type="CDD" id="cd07040">
    <property type="entry name" value="HP"/>
    <property type="match status" value="1"/>
</dbReference>
<evidence type="ECO:0000313" key="2">
    <source>
        <dbReference type="EMBL" id="KAL1898001.1"/>
    </source>
</evidence>
<dbReference type="PANTHER" id="PTHR16469:SF51">
    <property type="entry name" value="TRANSCRIPTION FACTOR TAU 55 KDA SUBUNIT"/>
    <property type="match status" value="1"/>
</dbReference>
<dbReference type="InterPro" id="IPR013078">
    <property type="entry name" value="His_Pase_superF_clade-1"/>
</dbReference>
<dbReference type="SUPFAM" id="SSF53254">
    <property type="entry name" value="Phosphoglycerate mutase-like"/>
    <property type="match status" value="1"/>
</dbReference>
<dbReference type="InterPro" id="IPR051710">
    <property type="entry name" value="Phosphatase_SH3-domain"/>
</dbReference>
<proteinExistence type="predicted"/>
<keyword evidence="3" id="KW-1185">Reference proteome</keyword>
<protein>
    <submittedName>
        <fullName evidence="2">C6 zinc cluster transcription factor-like protein</fullName>
    </submittedName>
</protein>
<sequence length="269" mass="29200">MEQFRSNWRGDPMLGDDAPPQPRLPTGNAADPALSDYGIIQSRELAAHLTKNTGSAMPVERMYCSPYYRCLETVQPLVNTMTEADGGKTKEVVRCEPGLVDWFGPLPFKHPQPLPAAELRDRFFPWIDAAYIPSVGGPSPEGESMAQLHARLAAVVGSIVRQCDAEGVRSVLLCTHAAPIIALGRVLTGQVPADVGAEDFGVFTCGLTTYRRRQQPPVAIDPSTIFSWDDPQKILSTQTWTHGRGVGGGWDCAVSCDCSFLSGGEERGW</sequence>
<feature type="region of interest" description="Disordered" evidence="1">
    <location>
        <begin position="1"/>
        <end position="32"/>
    </location>
</feature>
<name>A0ABR3ZD52_9PEZI</name>
<evidence type="ECO:0000256" key="1">
    <source>
        <dbReference type="SAM" id="MobiDB-lite"/>
    </source>
</evidence>